<dbReference type="InParanoid" id="A0A136JID3"/>
<organism evidence="2 3">
    <name type="scientific">Microdochium bolleyi</name>
    <dbReference type="NCBI Taxonomy" id="196109"/>
    <lineage>
        <taxon>Eukaryota</taxon>
        <taxon>Fungi</taxon>
        <taxon>Dikarya</taxon>
        <taxon>Ascomycota</taxon>
        <taxon>Pezizomycotina</taxon>
        <taxon>Sordariomycetes</taxon>
        <taxon>Xylariomycetidae</taxon>
        <taxon>Xylariales</taxon>
        <taxon>Microdochiaceae</taxon>
        <taxon>Microdochium</taxon>
    </lineage>
</organism>
<dbReference type="OrthoDB" id="5206740at2759"/>
<protein>
    <recommendedName>
        <fullName evidence="4">Glucan 4-alpha-glucosidase</fullName>
    </recommendedName>
</protein>
<proteinExistence type="predicted"/>
<evidence type="ECO:0000256" key="1">
    <source>
        <dbReference type="SAM" id="MobiDB-lite"/>
    </source>
</evidence>
<feature type="region of interest" description="Disordered" evidence="1">
    <location>
        <begin position="287"/>
        <end position="312"/>
    </location>
</feature>
<name>A0A136JID3_9PEZI</name>
<accession>A0A136JID3</accession>
<evidence type="ECO:0000313" key="2">
    <source>
        <dbReference type="EMBL" id="KXJ96909.1"/>
    </source>
</evidence>
<dbReference type="AlphaFoldDB" id="A0A136JID3"/>
<dbReference type="Proteomes" id="UP000070501">
    <property type="component" value="Unassembled WGS sequence"/>
</dbReference>
<sequence length="490" mass="52991">MESPEPSRRPKLSLQTKTMPRTVSRVTRMIASTDPQDPTSFNTLSNVYVTAIERSTPVQSTPLTAINFKQPLKLLTDRASLEKNSLRIATPFTAKLPETPLSANPMSPAQQAATMIFPSTMTATPPMSAGAMDAGARAFPFSLSDIQDHAVPSSPAQARRRALYSSFGPKAPYDRIKGLRGILRNSPLPPSSAISPVSPRRQSLRLQEKAARRVGYQSPLEQTITTQRYTRSHIDLLVDEASPFSPTPTAADSDVMLDITMAYTGDETRDGGQTPGPFEEMRRRMAGMGTESPALSPRAGSGVGKRKRREKKRRWVWTIGNSDEGSEEGGALAALRAESASMTTPSVSIISTPQYEDAATPRTLLKATTPEPLTAVQHPSLPQIITPRHASTNNIQISVEHADSSSEVCSSEPSLDIEMSDASSSVVSSRATTPYSTDGLDMITPTVKHGALPRFSSPAHRMLERLGSVDMISSITGTRRDTPIPEDLVL</sequence>
<keyword evidence="3" id="KW-1185">Reference proteome</keyword>
<gene>
    <name evidence="2" type="ORF">Micbo1qcDRAFT_4004</name>
</gene>
<evidence type="ECO:0008006" key="4">
    <source>
        <dbReference type="Google" id="ProtNLM"/>
    </source>
</evidence>
<dbReference type="EMBL" id="KQ964245">
    <property type="protein sequence ID" value="KXJ96909.1"/>
    <property type="molecule type" value="Genomic_DNA"/>
</dbReference>
<reference evidence="3" key="1">
    <citation type="submission" date="2016-02" db="EMBL/GenBank/DDBJ databases">
        <title>Draft genome sequence of Microdochium bolleyi, a fungal endophyte of beachgrass.</title>
        <authorList>
            <consortium name="DOE Joint Genome Institute"/>
            <person name="David A.S."/>
            <person name="May G."/>
            <person name="Haridas S."/>
            <person name="Lim J."/>
            <person name="Wang M."/>
            <person name="Labutti K."/>
            <person name="Lipzen A."/>
            <person name="Barry K."/>
            <person name="Grigoriev I.V."/>
        </authorList>
    </citation>
    <scope>NUCLEOTIDE SEQUENCE [LARGE SCALE GENOMIC DNA]</scope>
    <source>
        <strain evidence="3">J235TASD1</strain>
    </source>
</reference>
<dbReference type="STRING" id="196109.A0A136JID3"/>
<evidence type="ECO:0000313" key="3">
    <source>
        <dbReference type="Proteomes" id="UP000070501"/>
    </source>
</evidence>